<dbReference type="InterPro" id="IPR003660">
    <property type="entry name" value="HAMP_dom"/>
</dbReference>
<keyword evidence="2" id="KW-1133">Transmembrane helix</keyword>
<dbReference type="SUPFAM" id="SSF55785">
    <property type="entry name" value="PYP-like sensor domain (PAS domain)"/>
    <property type="match status" value="1"/>
</dbReference>
<gene>
    <name evidence="6" type="ORF">E6C51_01390</name>
</gene>
<dbReference type="Proteomes" id="UP000310754">
    <property type="component" value="Unassembled WGS sequence"/>
</dbReference>
<evidence type="ECO:0000259" key="3">
    <source>
        <dbReference type="PROSITE" id="PS50883"/>
    </source>
</evidence>
<dbReference type="Pfam" id="PF00563">
    <property type="entry name" value="EAL"/>
    <property type="match status" value="1"/>
</dbReference>
<evidence type="ECO:0000259" key="4">
    <source>
        <dbReference type="PROSITE" id="PS50885"/>
    </source>
</evidence>
<protein>
    <submittedName>
        <fullName evidence="6">EAL domain-containing protein</fullName>
    </submittedName>
</protein>
<keyword evidence="2" id="KW-0812">Transmembrane</keyword>
<dbReference type="NCBIfam" id="TIGR00254">
    <property type="entry name" value="GGDEF"/>
    <property type="match status" value="1"/>
</dbReference>
<dbReference type="PANTHER" id="PTHR44757:SF2">
    <property type="entry name" value="BIOFILM ARCHITECTURE MAINTENANCE PROTEIN MBAA"/>
    <property type="match status" value="1"/>
</dbReference>
<dbReference type="InterPro" id="IPR052155">
    <property type="entry name" value="Biofilm_reg_signaling"/>
</dbReference>
<keyword evidence="2" id="KW-0472">Membrane</keyword>
<dbReference type="SUPFAM" id="SSF55073">
    <property type="entry name" value="Nucleotide cyclase"/>
    <property type="match status" value="1"/>
</dbReference>
<feature type="domain" description="EAL" evidence="3">
    <location>
        <begin position="524"/>
        <end position="783"/>
    </location>
</feature>
<dbReference type="SMART" id="SM00304">
    <property type="entry name" value="HAMP"/>
    <property type="match status" value="1"/>
</dbReference>
<dbReference type="Pfam" id="PF00990">
    <property type="entry name" value="GGDEF"/>
    <property type="match status" value="1"/>
</dbReference>
<dbReference type="Gene3D" id="3.30.70.270">
    <property type="match status" value="1"/>
</dbReference>
<dbReference type="SMART" id="SM00052">
    <property type="entry name" value="EAL"/>
    <property type="match status" value="1"/>
</dbReference>
<evidence type="ECO:0000313" key="7">
    <source>
        <dbReference type="Proteomes" id="UP000310754"/>
    </source>
</evidence>
<dbReference type="SUPFAM" id="SSF158472">
    <property type="entry name" value="HAMP domain-like"/>
    <property type="match status" value="1"/>
</dbReference>
<dbReference type="InterPro" id="IPR043128">
    <property type="entry name" value="Rev_trsase/Diguanyl_cyclase"/>
</dbReference>
<dbReference type="NCBIfam" id="TIGR00229">
    <property type="entry name" value="sensory_box"/>
    <property type="match status" value="1"/>
</dbReference>
<dbReference type="RefSeq" id="WP_190234784.1">
    <property type="nucleotide sequence ID" value="NZ_SSOA01000001.1"/>
</dbReference>
<dbReference type="InterPro" id="IPR035919">
    <property type="entry name" value="EAL_sf"/>
</dbReference>
<dbReference type="EMBL" id="SSOA01000001">
    <property type="protein sequence ID" value="THF53799.1"/>
    <property type="molecule type" value="Genomic_DNA"/>
</dbReference>
<dbReference type="Gene3D" id="6.10.340.10">
    <property type="match status" value="1"/>
</dbReference>
<dbReference type="Gene3D" id="3.30.450.20">
    <property type="entry name" value="PAS domain"/>
    <property type="match status" value="1"/>
</dbReference>
<dbReference type="PANTHER" id="PTHR44757">
    <property type="entry name" value="DIGUANYLATE CYCLASE DGCP"/>
    <property type="match status" value="1"/>
</dbReference>
<dbReference type="InterPro" id="IPR000014">
    <property type="entry name" value="PAS"/>
</dbReference>
<keyword evidence="7" id="KW-1185">Reference proteome</keyword>
<dbReference type="SUPFAM" id="SSF141868">
    <property type="entry name" value="EAL domain-like"/>
    <property type="match status" value="1"/>
</dbReference>
<dbReference type="PROSITE" id="PS50887">
    <property type="entry name" value="GGDEF"/>
    <property type="match status" value="1"/>
</dbReference>
<dbReference type="InterPro" id="IPR001633">
    <property type="entry name" value="EAL_dom"/>
</dbReference>
<feature type="transmembrane region" description="Helical" evidence="2">
    <location>
        <begin position="9"/>
        <end position="32"/>
    </location>
</feature>
<name>A0A4S4A5Z0_9HYPH</name>
<evidence type="ECO:0000259" key="5">
    <source>
        <dbReference type="PROSITE" id="PS50887"/>
    </source>
</evidence>
<dbReference type="CDD" id="cd06225">
    <property type="entry name" value="HAMP"/>
    <property type="match status" value="1"/>
</dbReference>
<dbReference type="CDD" id="cd01949">
    <property type="entry name" value="GGDEF"/>
    <property type="match status" value="1"/>
</dbReference>
<feature type="domain" description="GGDEF" evidence="5">
    <location>
        <begin position="382"/>
        <end position="515"/>
    </location>
</feature>
<dbReference type="GO" id="GO:0016020">
    <property type="term" value="C:membrane"/>
    <property type="evidence" value="ECO:0007669"/>
    <property type="project" value="InterPro"/>
</dbReference>
<dbReference type="InterPro" id="IPR000160">
    <property type="entry name" value="GGDEF_dom"/>
</dbReference>
<keyword evidence="1" id="KW-0175">Coiled coil</keyword>
<proteinExistence type="predicted"/>
<feature type="domain" description="HAMP" evidence="4">
    <location>
        <begin position="169"/>
        <end position="221"/>
    </location>
</feature>
<feature type="transmembrane region" description="Helical" evidence="2">
    <location>
        <begin position="147"/>
        <end position="167"/>
    </location>
</feature>
<dbReference type="Gene3D" id="3.20.20.450">
    <property type="entry name" value="EAL domain"/>
    <property type="match status" value="1"/>
</dbReference>
<dbReference type="InterPro" id="IPR029787">
    <property type="entry name" value="Nucleotide_cyclase"/>
</dbReference>
<organism evidence="6 7">
    <name type="scientific">Allorhizobium terrae</name>
    <dbReference type="NCBI Taxonomy" id="1848972"/>
    <lineage>
        <taxon>Bacteria</taxon>
        <taxon>Pseudomonadati</taxon>
        <taxon>Pseudomonadota</taxon>
        <taxon>Alphaproteobacteria</taxon>
        <taxon>Hyphomicrobiales</taxon>
        <taxon>Rhizobiaceae</taxon>
        <taxon>Rhizobium/Agrobacterium group</taxon>
        <taxon>Allorhizobium</taxon>
    </lineage>
</organism>
<feature type="coiled-coil region" evidence="1">
    <location>
        <begin position="209"/>
        <end position="236"/>
    </location>
</feature>
<comment type="caution">
    <text evidence="6">The sequence shown here is derived from an EMBL/GenBank/DDBJ whole genome shotgun (WGS) entry which is preliminary data.</text>
</comment>
<sequence length="790" mass="87810">MKSSVERRFLALVACTVFVCIVPLFTLFLWLASSNASTEQRHNISVLLTANAKAMAKPLWDFDAESVRQIAAAVVSDASVMRVTVKDQTGDIDITLPSAPLSPALNITSLSENIIYQHIDGPKQVGTITLFFQPTGFFSSVDSNERILVAIFSGALLIVIGTTVFGNRMMVMRPLAKLTAAIEATQQLGSRHSVDWASNDEMGQLADSFNTMQLKLQQEENELKNAHRLATETYNATPAMLYSLDQYDRIIGVSDHWVLATGYRRENVIGLFFAELLSESGRQAYETRKDNANAAARWEHTTKFVCADGSIMDVLIVESSPKISPMQKRMSLSVMTDITALKQAEARNRRQALTDHLTGLINRQGFEMALDSEIAETDKYGGSLACLFVDLDRFKWINDNLGHHAGDKTLQLIVSMIVNLLPQNSIAARIGGDEFAILLRANDCETAATNLAADICKLFEAPFIIKGTSTRLSASIGIALYPQHADNASELLQKADMAMYDRKRDGKNGLQVFDDTIGRNTRKRAEIEQTIEKALENEWFDAYLQPIIDLKTNRIIGYEALMRLHHPEHGVMAPFDIIATAEETGAIHDIGKQVFGKAFEHFTALSALSGDNTSYLAVNLSPLQIEPSLPVWLASIVHLFNIDPSRIVIEITEATMLHDNPGIQTILRKIADFGCRIALDDFGTGYSSLSYLSRFMVNIVKIDQSFIRSMTGDVQETRDRSRMLIEGITAISHKMKCTVVAEGIETEEQRYLLQAIGVDYGQGYLFDRPLSFEQLRDRILHKDIPALKVV</sequence>
<evidence type="ECO:0000256" key="2">
    <source>
        <dbReference type="SAM" id="Phobius"/>
    </source>
</evidence>
<dbReference type="GO" id="GO:0007165">
    <property type="term" value="P:signal transduction"/>
    <property type="evidence" value="ECO:0007669"/>
    <property type="project" value="InterPro"/>
</dbReference>
<dbReference type="PROSITE" id="PS50885">
    <property type="entry name" value="HAMP"/>
    <property type="match status" value="1"/>
</dbReference>
<dbReference type="AlphaFoldDB" id="A0A4S4A5Z0"/>
<dbReference type="InterPro" id="IPR035965">
    <property type="entry name" value="PAS-like_dom_sf"/>
</dbReference>
<evidence type="ECO:0000256" key="1">
    <source>
        <dbReference type="SAM" id="Coils"/>
    </source>
</evidence>
<accession>A0A4S4A5Z0</accession>
<dbReference type="SMART" id="SM00267">
    <property type="entry name" value="GGDEF"/>
    <property type="match status" value="1"/>
</dbReference>
<dbReference type="CDD" id="cd01948">
    <property type="entry name" value="EAL"/>
    <property type="match status" value="1"/>
</dbReference>
<dbReference type="PROSITE" id="PS50883">
    <property type="entry name" value="EAL"/>
    <property type="match status" value="1"/>
</dbReference>
<dbReference type="Pfam" id="PF00672">
    <property type="entry name" value="HAMP"/>
    <property type="match status" value="1"/>
</dbReference>
<reference evidence="6 7" key="1">
    <citation type="submission" date="2019-04" db="EMBL/GenBank/DDBJ databases">
        <title>Rhizobium terrae sp. nov., isolated from a paddy soil.</title>
        <authorList>
            <person name="Lin S.-Y."/>
            <person name="Hameed A."/>
            <person name="Huang H.-I."/>
            <person name="Young C.-C."/>
        </authorList>
    </citation>
    <scope>NUCLEOTIDE SEQUENCE [LARGE SCALE GENOMIC DNA]</scope>
    <source>
        <strain evidence="6 7">CC-HIH110</strain>
    </source>
</reference>
<evidence type="ECO:0000313" key="6">
    <source>
        <dbReference type="EMBL" id="THF53799.1"/>
    </source>
</evidence>